<evidence type="ECO:0000313" key="19">
    <source>
        <dbReference type="EMBL" id="QBH14924.1"/>
    </source>
</evidence>
<keyword evidence="11" id="KW-0234">DNA repair</keyword>
<dbReference type="InterPro" id="IPR011604">
    <property type="entry name" value="PDDEXK-like_dom_sf"/>
</dbReference>
<dbReference type="InterPro" id="IPR000212">
    <property type="entry name" value="DNA_helicase_UvrD/REP"/>
</dbReference>
<dbReference type="InterPro" id="IPR004586">
    <property type="entry name" value="RecB"/>
</dbReference>
<keyword evidence="22" id="KW-1185">Reference proteome</keyword>
<evidence type="ECO:0000256" key="14">
    <source>
        <dbReference type="ARBA" id="ARBA00034808"/>
    </source>
</evidence>
<reference evidence="19 22" key="2">
    <citation type="submission" date="2019-02" db="EMBL/GenBank/DDBJ databases">
        <title>Complete genome sequence of Desulfobacter hydrogenophilus AcRS1.</title>
        <authorList>
            <person name="Marietou A."/>
            <person name="Lund M.B."/>
            <person name="Marshall I.P.G."/>
            <person name="Schreiber L."/>
            <person name="Jorgensen B."/>
        </authorList>
    </citation>
    <scope>NUCLEOTIDE SEQUENCE [LARGE SCALE GENOMIC DNA]</scope>
    <source>
        <strain evidence="19 22">AcRS1</strain>
    </source>
</reference>
<dbReference type="GO" id="GO:0046872">
    <property type="term" value="F:metal ion binding"/>
    <property type="evidence" value="ECO:0007669"/>
    <property type="project" value="UniProtKB-KW"/>
</dbReference>
<dbReference type="InterPro" id="IPR011335">
    <property type="entry name" value="Restrct_endonuc-II-like"/>
</dbReference>
<dbReference type="Proteomes" id="UP000248798">
    <property type="component" value="Unassembled WGS sequence"/>
</dbReference>
<evidence type="ECO:0000256" key="8">
    <source>
        <dbReference type="ARBA" id="ARBA00022840"/>
    </source>
</evidence>
<accession>A0A328F7H0</accession>
<dbReference type="GO" id="GO:0008854">
    <property type="term" value="F:exodeoxyribonuclease V activity"/>
    <property type="evidence" value="ECO:0007669"/>
    <property type="project" value="InterPro"/>
</dbReference>
<dbReference type="Gene3D" id="3.90.320.10">
    <property type="match status" value="1"/>
</dbReference>
<dbReference type="Pfam" id="PF00580">
    <property type="entry name" value="UvrD-helicase"/>
    <property type="match status" value="1"/>
</dbReference>
<evidence type="ECO:0000256" key="13">
    <source>
        <dbReference type="ARBA" id="ARBA00034617"/>
    </source>
</evidence>
<evidence type="ECO:0000256" key="15">
    <source>
        <dbReference type="ARBA" id="ARBA00048988"/>
    </source>
</evidence>
<evidence type="ECO:0000256" key="7">
    <source>
        <dbReference type="ARBA" id="ARBA00022839"/>
    </source>
</evidence>
<keyword evidence="6 16" id="KW-0347">Helicase</keyword>
<sequence>MNKPALPLPLDPFALDLEKISLIEASAGTGKTYTITTLFVQLVAMGYKVESILVVTFTEAAAAELKLRIRKRLVHCLMVLSGQERDEYAADDLTDFLQKQNDADQIRRLLRLAVTCFDQAAIMTIHSFCFSVLRENAFESNAHFDIELMADNRIFVDQVVRDFFSGRINHLDPLFLSFLDQNNITPDTFAKGLVQAASRPEIRVVPEPLAFQKDQFQEICDDYKDTVKSAAKILNGELEDIRSLIQNHAGIDKRSYNKKNLSNWLGACQKKFEKSPGTDLLFDMTEKGDALYKFTRTRLAEKTKAGHTPPIHIFFDFCEHVLELSRSMAANLIALQYLFLDDYAAALAAMKQGQGACFFDDLINDLATALDGPSGPALKTAVRKRFHACLIDEFQDTDPGQYKIFSILFTDPGTAFFMIGDPKQAIYGFRGGDIFTYMTAANACDQSFTLTKNYRSAPAMVRAVNTIFSSKKNPFGFELIPFLPVGTPETALDRLVCNKMPVPPATFLVVDTQGLPSNKNGVINKSDAQDLILDILAKDMLSILKNSDICLLDKDAPGDNGGETPVTPGDMAVLVRTNVQAEAVQKALIKRGIPCFLSKTGSVFDSIQAQELYDILCAVDRPGDMGLIKAALVSSVYQADEAFLRRMNTDDILAGTWQDRFAGYRRIWEEKGFIPMITALLYQEDAQPCPCAHMDERGLTNVFHLKELLAQAAMNLGKETPSKIALLIEWFRKQLFEQTRQATADELRLESDARAVAIVTIHKSKGLEYPIVFLPFLWHARTVKDTNAPVLFHDPEDNHALVLDLGSEDRERAMQLNRNEVAAEDMRLLYVALTRASVGVRIFWGNFAGIEGSALGRLLQPGGSGKDLPLFADLEQLCEASDKSIEAIILKPDTLPEGIFDAQTVQDNDFIPKTMTRKVAPAWRISSYSALAAGHTYDPVQDGQKERQEPDPDIFLTDAAPAPAVEIVPLSTFPKGPGAGDFFHKVFEEIDFCDPAAIEPSVVSNLERFGFAMPKAVPDICDAVRGVLSAPLDTGQGRCFSLDQITPAHRLVEMEFNITLDRFNPPALGKLFETVEKDEKIAGYSTRISSMQVSGFKGFLKGFIDLVVCHENQWYILDYKSNYLGPCFSDYNPAALTAAMISHDYILQYYLYLAALDRYLRLRLKDYNYTDHFGGVFYLFIRGMAGDKNTGIYFHRPGNEVIKQLRTILS</sequence>
<keyword evidence="7" id="KW-0269">Exonuclease</keyword>
<protein>
    <recommendedName>
        <fullName evidence="14">DNA 3'-5' helicase</fullName>
        <ecNumber evidence="14">5.6.2.4</ecNumber>
    </recommendedName>
</protein>
<dbReference type="OrthoDB" id="9810135at2"/>
<dbReference type="InterPro" id="IPR027417">
    <property type="entry name" value="P-loop_NTPase"/>
</dbReference>
<keyword evidence="4" id="KW-0227">DNA damage</keyword>
<keyword evidence="8 16" id="KW-0067">ATP-binding</keyword>
<evidence type="ECO:0000256" key="3">
    <source>
        <dbReference type="ARBA" id="ARBA00022741"/>
    </source>
</evidence>
<dbReference type="Gene3D" id="1.10.3170.10">
    <property type="entry name" value="Recbcd, chain B, domain 2"/>
    <property type="match status" value="1"/>
</dbReference>
<comment type="catalytic activity">
    <reaction evidence="13">
        <text>Couples ATP hydrolysis with the unwinding of duplex DNA by translocating in the 3'-5' direction.</text>
        <dbReference type="EC" id="5.6.2.4"/>
    </reaction>
</comment>
<evidence type="ECO:0000256" key="9">
    <source>
        <dbReference type="ARBA" id="ARBA00022842"/>
    </source>
</evidence>
<keyword evidence="3 16" id="KW-0547">Nucleotide-binding</keyword>
<dbReference type="InterPro" id="IPR014016">
    <property type="entry name" value="UvrD-like_ATP-bd"/>
</dbReference>
<evidence type="ECO:0000256" key="2">
    <source>
        <dbReference type="ARBA" id="ARBA00022723"/>
    </source>
</evidence>
<dbReference type="EC" id="5.6.2.4" evidence="14"/>
<dbReference type="RefSeq" id="WP_111959321.1">
    <property type="nucleotide sequence ID" value="NZ_CP036313.1"/>
</dbReference>
<dbReference type="CDD" id="cd22352">
    <property type="entry name" value="RecB_C-like"/>
    <property type="match status" value="1"/>
</dbReference>
<feature type="binding site" evidence="16">
    <location>
        <begin position="25"/>
        <end position="32"/>
    </location>
    <ligand>
        <name>ATP</name>
        <dbReference type="ChEBI" id="CHEBI:30616"/>
    </ligand>
</feature>
<dbReference type="EMBL" id="CP036313">
    <property type="protein sequence ID" value="QBH14924.1"/>
    <property type="molecule type" value="Genomic_DNA"/>
</dbReference>
<dbReference type="SUPFAM" id="SSF52540">
    <property type="entry name" value="P-loop containing nucleoside triphosphate hydrolases"/>
    <property type="match status" value="1"/>
</dbReference>
<evidence type="ECO:0000256" key="10">
    <source>
        <dbReference type="ARBA" id="ARBA00023125"/>
    </source>
</evidence>
<evidence type="ECO:0000256" key="16">
    <source>
        <dbReference type="PROSITE-ProRule" id="PRU00560"/>
    </source>
</evidence>
<dbReference type="PROSITE" id="PS51198">
    <property type="entry name" value="UVRD_HELICASE_ATP_BIND"/>
    <property type="match status" value="1"/>
</dbReference>
<dbReference type="SUPFAM" id="SSF52980">
    <property type="entry name" value="Restriction endonuclease-like"/>
    <property type="match status" value="1"/>
</dbReference>
<evidence type="ECO:0000256" key="4">
    <source>
        <dbReference type="ARBA" id="ARBA00022763"/>
    </source>
</evidence>
<dbReference type="Proteomes" id="UP000293902">
    <property type="component" value="Chromosome"/>
</dbReference>
<proteinExistence type="inferred from homology"/>
<dbReference type="AlphaFoldDB" id="A0A328F7H0"/>
<evidence type="ECO:0000256" key="5">
    <source>
        <dbReference type="ARBA" id="ARBA00022801"/>
    </source>
</evidence>
<keyword evidence="10" id="KW-0238">DNA-binding</keyword>
<dbReference type="Gene3D" id="3.40.50.300">
    <property type="entry name" value="P-loop containing nucleotide triphosphate hydrolases"/>
    <property type="match status" value="2"/>
</dbReference>
<evidence type="ECO:0000256" key="6">
    <source>
        <dbReference type="ARBA" id="ARBA00022806"/>
    </source>
</evidence>
<dbReference type="GO" id="GO:0005829">
    <property type="term" value="C:cytosol"/>
    <property type="evidence" value="ECO:0007669"/>
    <property type="project" value="TreeGrafter"/>
</dbReference>
<feature type="domain" description="UvrD-like helicase C-terminal" evidence="18">
    <location>
        <begin position="486"/>
        <end position="766"/>
    </location>
</feature>
<organism evidence="20 21">
    <name type="scientific">Desulfobacter hydrogenophilus</name>
    <dbReference type="NCBI Taxonomy" id="2291"/>
    <lineage>
        <taxon>Bacteria</taxon>
        <taxon>Pseudomonadati</taxon>
        <taxon>Thermodesulfobacteriota</taxon>
        <taxon>Desulfobacteria</taxon>
        <taxon>Desulfobacterales</taxon>
        <taxon>Desulfobacteraceae</taxon>
        <taxon>Desulfobacter</taxon>
    </lineage>
</organism>
<evidence type="ECO:0000313" key="20">
    <source>
        <dbReference type="EMBL" id="RAM00584.1"/>
    </source>
</evidence>
<dbReference type="HAMAP" id="MF_01485">
    <property type="entry name" value="RecB"/>
    <property type="match status" value="1"/>
</dbReference>
<evidence type="ECO:0000313" key="21">
    <source>
        <dbReference type="Proteomes" id="UP000248798"/>
    </source>
</evidence>
<name>A0A328F7H0_9BACT</name>
<dbReference type="EMBL" id="QLNI01000043">
    <property type="protein sequence ID" value="RAM00584.1"/>
    <property type="molecule type" value="Genomic_DNA"/>
</dbReference>
<dbReference type="GO" id="GO:0003677">
    <property type="term" value="F:DNA binding"/>
    <property type="evidence" value="ECO:0007669"/>
    <property type="project" value="UniProtKB-KW"/>
</dbReference>
<dbReference type="Pfam" id="PF13361">
    <property type="entry name" value="UvrD_C"/>
    <property type="match status" value="1"/>
</dbReference>
<reference evidence="20 21" key="1">
    <citation type="submission" date="2018-06" db="EMBL/GenBank/DDBJ databases">
        <title>Complete Genome Sequence of Desulfobacter hydrogenophilus (DSM3380).</title>
        <authorList>
            <person name="Marietou A."/>
            <person name="Schreiber L."/>
            <person name="Marshall I."/>
            <person name="Jorgensen B."/>
        </authorList>
    </citation>
    <scope>NUCLEOTIDE SEQUENCE [LARGE SCALE GENOMIC DNA]</scope>
    <source>
        <strain evidence="20 21">DSM 3380</strain>
    </source>
</reference>
<evidence type="ECO:0000259" key="17">
    <source>
        <dbReference type="PROSITE" id="PS51198"/>
    </source>
</evidence>
<dbReference type="PANTHER" id="PTHR11070:SF23">
    <property type="entry name" value="RECBCD ENZYME SUBUNIT RECB"/>
    <property type="match status" value="1"/>
</dbReference>
<dbReference type="GO" id="GO:0043138">
    <property type="term" value="F:3'-5' DNA helicase activity"/>
    <property type="evidence" value="ECO:0007669"/>
    <property type="project" value="UniProtKB-EC"/>
</dbReference>
<keyword evidence="9" id="KW-0460">Magnesium</keyword>
<dbReference type="PANTHER" id="PTHR11070">
    <property type="entry name" value="UVRD / RECB / PCRA DNA HELICASE FAMILY MEMBER"/>
    <property type="match status" value="1"/>
</dbReference>
<evidence type="ECO:0000256" key="12">
    <source>
        <dbReference type="ARBA" id="ARBA00023235"/>
    </source>
</evidence>
<comment type="catalytic activity">
    <reaction evidence="15">
        <text>ATP + H2O = ADP + phosphate + H(+)</text>
        <dbReference type="Rhea" id="RHEA:13065"/>
        <dbReference type="ChEBI" id="CHEBI:15377"/>
        <dbReference type="ChEBI" id="CHEBI:15378"/>
        <dbReference type="ChEBI" id="CHEBI:30616"/>
        <dbReference type="ChEBI" id="CHEBI:43474"/>
        <dbReference type="ChEBI" id="CHEBI:456216"/>
        <dbReference type="EC" id="5.6.2.4"/>
    </reaction>
</comment>
<dbReference type="GO" id="GO:0000725">
    <property type="term" value="P:recombinational repair"/>
    <property type="evidence" value="ECO:0007669"/>
    <property type="project" value="TreeGrafter"/>
</dbReference>
<evidence type="ECO:0000256" key="11">
    <source>
        <dbReference type="ARBA" id="ARBA00023204"/>
    </source>
</evidence>
<dbReference type="InterPro" id="IPR014017">
    <property type="entry name" value="DNA_helicase_UvrD-like_C"/>
</dbReference>
<dbReference type="PROSITE" id="PS51217">
    <property type="entry name" value="UVRD_HELICASE_CTER"/>
    <property type="match status" value="1"/>
</dbReference>
<dbReference type="GO" id="GO:0005524">
    <property type="term" value="F:ATP binding"/>
    <property type="evidence" value="ECO:0007669"/>
    <property type="project" value="UniProtKB-UniRule"/>
</dbReference>
<evidence type="ECO:0000313" key="22">
    <source>
        <dbReference type="Proteomes" id="UP000293902"/>
    </source>
</evidence>
<keyword evidence="1" id="KW-0540">Nuclease</keyword>
<keyword evidence="2" id="KW-0479">Metal-binding</keyword>
<keyword evidence="5 16" id="KW-0378">Hydrolase</keyword>
<evidence type="ECO:0000259" key="18">
    <source>
        <dbReference type="PROSITE" id="PS51217"/>
    </source>
</evidence>
<dbReference type="NCBIfam" id="TIGR00609">
    <property type="entry name" value="recB"/>
    <property type="match status" value="1"/>
</dbReference>
<dbReference type="Gene3D" id="1.10.486.10">
    <property type="entry name" value="PCRA, domain 4"/>
    <property type="match status" value="1"/>
</dbReference>
<keyword evidence="12" id="KW-0413">Isomerase</keyword>
<gene>
    <name evidence="20" type="primary">recB</name>
    <name evidence="20" type="ORF">DO021_18220</name>
    <name evidence="19" type="ORF">EYB58_19585</name>
</gene>
<feature type="domain" description="UvrD-like helicase ATP-binding" evidence="17">
    <location>
        <begin position="4"/>
        <end position="457"/>
    </location>
</feature>
<evidence type="ECO:0000256" key="1">
    <source>
        <dbReference type="ARBA" id="ARBA00022722"/>
    </source>
</evidence>
<dbReference type="GO" id="GO:0009338">
    <property type="term" value="C:exodeoxyribonuclease V complex"/>
    <property type="evidence" value="ECO:0007669"/>
    <property type="project" value="TreeGrafter"/>
</dbReference>